<evidence type="ECO:0000256" key="3">
    <source>
        <dbReference type="ARBA" id="ARBA00022989"/>
    </source>
</evidence>
<dbReference type="Proteomes" id="UP000185841">
    <property type="component" value="Unassembled WGS sequence"/>
</dbReference>
<feature type="transmembrane region" description="Helical" evidence="5">
    <location>
        <begin position="358"/>
        <end position="379"/>
    </location>
</feature>
<evidence type="ECO:0000259" key="6">
    <source>
        <dbReference type="Pfam" id="PF04932"/>
    </source>
</evidence>
<reference evidence="7 8" key="1">
    <citation type="submission" date="2017-01" db="EMBL/GenBank/DDBJ databases">
        <authorList>
            <person name="Mah S.A."/>
            <person name="Swanson W.J."/>
            <person name="Moy G.W."/>
            <person name="Vacquier V.D."/>
        </authorList>
    </citation>
    <scope>NUCLEOTIDE SEQUENCE [LARGE SCALE GENOMIC DNA]</scope>
    <source>
        <strain evidence="7 8">RU36E</strain>
    </source>
</reference>
<sequence>MLRRLIEREVTGLRKGLILLLALGVFIQLSGLLLNNDGSRYATQLYLALFLPALLLLLRERLMPGLWGQAPAVLLLLLLGWVLLYAAVHPGADRELWRWLKLVLLLIFYIAAVASLARHERLLRVVLVISLAVAALFAWLTLYYQFVVIDRPLSYEAFRWVRLWELGWRGFGDLKHPIIAGLYYSIFTIVATWLLLRSDMGLWRSLFLMVAIAGLAFYVLLTFSRGSWFSLGAGGLALLLVTNSRKSYGLLGAGAVLLCLVAYWFWPELQNEQKVGVNGRELIWGSWLARFPEFWLMGRGAGADFEFTFPTGQSFVHAHSLYLQLWYEYGVVGIGLFVAFLFSLLFKAWQCRALPLAQLAMGLLVLATVAMISDVYAIFHRPSPYWALFWFPVGILLGLRKPVT</sequence>
<feature type="domain" description="O-antigen ligase-related" evidence="6">
    <location>
        <begin position="212"/>
        <end position="338"/>
    </location>
</feature>
<feature type="transmembrane region" description="Helical" evidence="5">
    <location>
        <begin position="12"/>
        <end position="35"/>
    </location>
</feature>
<keyword evidence="2 5" id="KW-0812">Transmembrane</keyword>
<comment type="subcellular location">
    <subcellularLocation>
        <location evidence="1">Membrane</location>
        <topology evidence="1">Multi-pass membrane protein</topology>
    </subcellularLocation>
</comment>
<feature type="transmembrane region" description="Helical" evidence="5">
    <location>
        <begin position="203"/>
        <end position="220"/>
    </location>
</feature>
<feature type="transmembrane region" description="Helical" evidence="5">
    <location>
        <begin position="125"/>
        <end position="146"/>
    </location>
</feature>
<evidence type="ECO:0000256" key="2">
    <source>
        <dbReference type="ARBA" id="ARBA00022692"/>
    </source>
</evidence>
<evidence type="ECO:0000256" key="5">
    <source>
        <dbReference type="SAM" id="Phobius"/>
    </source>
</evidence>
<dbReference type="RefSeq" id="WP_076424901.1">
    <property type="nucleotide sequence ID" value="NZ_FTMP01000002.1"/>
</dbReference>
<dbReference type="EMBL" id="FTMP01000002">
    <property type="protein sequence ID" value="SIQ10814.1"/>
    <property type="molecule type" value="Genomic_DNA"/>
</dbReference>
<evidence type="ECO:0000313" key="8">
    <source>
        <dbReference type="Proteomes" id="UP000185841"/>
    </source>
</evidence>
<keyword evidence="4 5" id="KW-0472">Membrane</keyword>
<evidence type="ECO:0000256" key="1">
    <source>
        <dbReference type="ARBA" id="ARBA00004141"/>
    </source>
</evidence>
<evidence type="ECO:0000313" key="7">
    <source>
        <dbReference type="EMBL" id="SIQ10814.1"/>
    </source>
</evidence>
<name>A0A1N6Q292_AQUAC</name>
<dbReference type="GO" id="GO:0016874">
    <property type="term" value="F:ligase activity"/>
    <property type="evidence" value="ECO:0007669"/>
    <property type="project" value="UniProtKB-KW"/>
</dbReference>
<accession>A0A1N6Q292</accession>
<feature type="transmembrane region" description="Helical" evidence="5">
    <location>
        <begin position="99"/>
        <end position="118"/>
    </location>
</feature>
<dbReference type="GO" id="GO:0016020">
    <property type="term" value="C:membrane"/>
    <property type="evidence" value="ECO:0007669"/>
    <property type="project" value="UniProtKB-SubCell"/>
</dbReference>
<dbReference type="InterPro" id="IPR007016">
    <property type="entry name" value="O-antigen_ligase-rel_domated"/>
</dbReference>
<keyword evidence="7" id="KW-0436">Ligase</keyword>
<dbReference type="AlphaFoldDB" id="A0A1N6Q292"/>
<dbReference type="Pfam" id="PF04932">
    <property type="entry name" value="Wzy_C"/>
    <property type="match status" value="1"/>
</dbReference>
<proteinExistence type="predicted"/>
<keyword evidence="3 5" id="KW-1133">Transmembrane helix</keyword>
<dbReference type="InterPro" id="IPR051533">
    <property type="entry name" value="WaaL-like"/>
</dbReference>
<feature type="transmembrane region" description="Helical" evidence="5">
    <location>
        <begin position="326"/>
        <end position="346"/>
    </location>
</feature>
<feature type="transmembrane region" description="Helical" evidence="5">
    <location>
        <begin position="385"/>
        <end position="403"/>
    </location>
</feature>
<evidence type="ECO:0000256" key="4">
    <source>
        <dbReference type="ARBA" id="ARBA00023136"/>
    </source>
</evidence>
<protein>
    <submittedName>
        <fullName evidence="7">O-antigen ligase</fullName>
    </submittedName>
</protein>
<feature type="transmembrane region" description="Helical" evidence="5">
    <location>
        <begin position="41"/>
        <end position="58"/>
    </location>
</feature>
<gene>
    <name evidence="7" type="ORF">SAMN05878282_102171</name>
</gene>
<dbReference type="PANTHER" id="PTHR37422:SF13">
    <property type="entry name" value="LIPOPOLYSACCHARIDE BIOSYNTHESIS PROTEIN PA4999-RELATED"/>
    <property type="match status" value="1"/>
</dbReference>
<feature type="transmembrane region" description="Helical" evidence="5">
    <location>
        <begin position="178"/>
        <end position="196"/>
    </location>
</feature>
<feature type="transmembrane region" description="Helical" evidence="5">
    <location>
        <begin position="226"/>
        <end position="241"/>
    </location>
</feature>
<dbReference type="PANTHER" id="PTHR37422">
    <property type="entry name" value="TEICHURONIC ACID BIOSYNTHESIS PROTEIN TUAE"/>
    <property type="match status" value="1"/>
</dbReference>
<feature type="transmembrane region" description="Helical" evidence="5">
    <location>
        <begin position="70"/>
        <end position="87"/>
    </location>
</feature>
<feature type="transmembrane region" description="Helical" evidence="5">
    <location>
        <begin position="248"/>
        <end position="266"/>
    </location>
</feature>
<organism evidence="7 8">
    <name type="scientific">Aquipseudomonas alcaligenes</name>
    <name type="common">Pseudomonas alcaligenes</name>
    <dbReference type="NCBI Taxonomy" id="43263"/>
    <lineage>
        <taxon>Bacteria</taxon>
        <taxon>Pseudomonadati</taxon>
        <taxon>Pseudomonadota</taxon>
        <taxon>Gammaproteobacteria</taxon>
        <taxon>Pseudomonadales</taxon>
        <taxon>Pseudomonadaceae</taxon>
        <taxon>Aquipseudomonas</taxon>
    </lineage>
</organism>